<feature type="transmembrane region" description="Helical" evidence="4">
    <location>
        <begin position="42"/>
        <end position="60"/>
    </location>
</feature>
<sequence length="403" mass="44947">MMTLKRILIALTLVSVVADTMLLPFYSQFFSAAFGIESSQHVGFYIAACCFTVMSAFPLWAKVAKRFHELHIWVYTQMIAAMLGVYCYTTTSIVHFWIASQLMLVFKASYLLIYPYVMRLEEKEKHLGVAGLFSVLMHFGAIGGALLGGFVLQMLSPKDVYLVMPISDIIQVIMCVVLIVHLGVSARVSQPVPPSTPVSEASSSQKVTSLVARLCAVSALFYFSAFLIRPFFSRYWEQISGAQNEFITAWVYAIPAWVALLCLWWSRRQKNTQSHFFVIVNASVIAMVGLMLQASPNEWAIFIGRCLFGFGLYQITVRLEVILFDVSEPAQYASDFSKLHFFQNVGVIGASFMVGYLVDSMGLQSMFIASLIGFAAFLALFYGLFQRKLSKPIESTGSTEANA</sequence>
<organism evidence="5 6">
    <name type="scientific">Marinibactrum halimedae</name>
    <dbReference type="NCBI Taxonomy" id="1444977"/>
    <lineage>
        <taxon>Bacteria</taxon>
        <taxon>Pseudomonadati</taxon>
        <taxon>Pseudomonadota</taxon>
        <taxon>Gammaproteobacteria</taxon>
        <taxon>Cellvibrionales</taxon>
        <taxon>Cellvibrionaceae</taxon>
        <taxon>Marinibactrum</taxon>
    </lineage>
</organism>
<gene>
    <name evidence="5" type="ORF">GCM10007877_34940</name>
</gene>
<dbReference type="EMBL" id="BSPD01000087">
    <property type="protein sequence ID" value="GLS27775.1"/>
    <property type="molecule type" value="Genomic_DNA"/>
</dbReference>
<protein>
    <recommendedName>
        <fullName evidence="7">MFS transporter</fullName>
    </recommendedName>
</protein>
<dbReference type="Gene3D" id="1.20.1250.20">
    <property type="entry name" value="MFS general substrate transporter like domains"/>
    <property type="match status" value="2"/>
</dbReference>
<feature type="transmembrane region" description="Helical" evidence="4">
    <location>
        <begin position="339"/>
        <end position="358"/>
    </location>
</feature>
<evidence type="ECO:0008006" key="7">
    <source>
        <dbReference type="Google" id="ProtNLM"/>
    </source>
</evidence>
<dbReference type="SUPFAM" id="SSF103473">
    <property type="entry name" value="MFS general substrate transporter"/>
    <property type="match status" value="1"/>
</dbReference>
<evidence type="ECO:0000256" key="3">
    <source>
        <dbReference type="ARBA" id="ARBA00023136"/>
    </source>
</evidence>
<keyword evidence="6" id="KW-1185">Reference proteome</keyword>
<dbReference type="GO" id="GO:0022857">
    <property type="term" value="F:transmembrane transporter activity"/>
    <property type="evidence" value="ECO:0007669"/>
    <property type="project" value="InterPro"/>
</dbReference>
<dbReference type="InterPro" id="IPR011701">
    <property type="entry name" value="MFS"/>
</dbReference>
<feature type="transmembrane region" description="Helical" evidence="4">
    <location>
        <begin position="364"/>
        <end position="385"/>
    </location>
</feature>
<dbReference type="InterPro" id="IPR036259">
    <property type="entry name" value="MFS_trans_sf"/>
</dbReference>
<feature type="transmembrane region" description="Helical" evidence="4">
    <location>
        <begin position="129"/>
        <end position="149"/>
    </location>
</feature>
<feature type="transmembrane region" description="Helical" evidence="4">
    <location>
        <begin position="97"/>
        <end position="117"/>
    </location>
</feature>
<keyword evidence="3 4" id="KW-0472">Membrane</keyword>
<dbReference type="RefSeq" id="WP_232593520.1">
    <property type="nucleotide sequence ID" value="NZ_BSPD01000087.1"/>
</dbReference>
<dbReference type="PANTHER" id="PTHR23531:SF1">
    <property type="entry name" value="QUINOLENE RESISTANCE PROTEIN NORA"/>
    <property type="match status" value="1"/>
</dbReference>
<dbReference type="InterPro" id="IPR052714">
    <property type="entry name" value="MFS_Exporter"/>
</dbReference>
<feature type="transmembrane region" description="Helical" evidence="4">
    <location>
        <begin position="247"/>
        <end position="264"/>
    </location>
</feature>
<feature type="transmembrane region" description="Helical" evidence="4">
    <location>
        <begin position="72"/>
        <end position="91"/>
    </location>
</feature>
<feature type="transmembrane region" description="Helical" evidence="4">
    <location>
        <begin position="276"/>
        <end position="293"/>
    </location>
</feature>
<dbReference type="Pfam" id="PF07690">
    <property type="entry name" value="MFS_1"/>
    <property type="match status" value="1"/>
</dbReference>
<feature type="transmembrane region" description="Helical" evidence="4">
    <location>
        <begin position="169"/>
        <end position="189"/>
    </location>
</feature>
<name>A0AA37TDH4_9GAMM</name>
<reference evidence="5 6" key="1">
    <citation type="journal article" date="2014" name="Int. J. Syst. Evol. Microbiol.">
        <title>Complete genome sequence of Corynebacterium casei LMG S-19264T (=DSM 44701T), isolated from a smear-ripened cheese.</title>
        <authorList>
            <consortium name="US DOE Joint Genome Institute (JGI-PGF)"/>
            <person name="Walter F."/>
            <person name="Albersmeier A."/>
            <person name="Kalinowski J."/>
            <person name="Ruckert C."/>
        </authorList>
    </citation>
    <scope>NUCLEOTIDE SEQUENCE [LARGE SCALE GENOMIC DNA]</scope>
    <source>
        <strain evidence="5 6">NBRC 110095</strain>
    </source>
</reference>
<dbReference type="AlphaFoldDB" id="A0AA37TDH4"/>
<proteinExistence type="predicted"/>
<evidence type="ECO:0000313" key="5">
    <source>
        <dbReference type="EMBL" id="GLS27775.1"/>
    </source>
</evidence>
<evidence type="ECO:0000313" key="6">
    <source>
        <dbReference type="Proteomes" id="UP001156870"/>
    </source>
</evidence>
<evidence type="ECO:0000256" key="2">
    <source>
        <dbReference type="ARBA" id="ARBA00022989"/>
    </source>
</evidence>
<keyword evidence="1 4" id="KW-0812">Transmembrane</keyword>
<evidence type="ECO:0000256" key="4">
    <source>
        <dbReference type="SAM" id="Phobius"/>
    </source>
</evidence>
<dbReference type="PANTHER" id="PTHR23531">
    <property type="entry name" value="QUINOLENE RESISTANCE PROTEIN NORA"/>
    <property type="match status" value="1"/>
</dbReference>
<feature type="transmembrane region" description="Helical" evidence="4">
    <location>
        <begin position="299"/>
        <end position="319"/>
    </location>
</feature>
<keyword evidence="2 4" id="KW-1133">Transmembrane helix</keyword>
<comment type="caution">
    <text evidence="5">The sequence shown here is derived from an EMBL/GenBank/DDBJ whole genome shotgun (WGS) entry which is preliminary data.</text>
</comment>
<dbReference type="Proteomes" id="UP001156870">
    <property type="component" value="Unassembled WGS sequence"/>
</dbReference>
<feature type="transmembrane region" description="Helical" evidence="4">
    <location>
        <begin position="210"/>
        <end position="232"/>
    </location>
</feature>
<accession>A0AA37TDH4</accession>
<evidence type="ECO:0000256" key="1">
    <source>
        <dbReference type="ARBA" id="ARBA00022692"/>
    </source>
</evidence>